<evidence type="ECO:0000313" key="2">
    <source>
        <dbReference type="EMBL" id="OCB91588.1"/>
    </source>
</evidence>
<dbReference type="AlphaFoldDB" id="A0A9Q5I4M6"/>
<accession>A0A9Q5I4M6</accession>
<proteinExistence type="predicted"/>
<dbReference type="OrthoDB" id="3174532at2759"/>
<feature type="chain" id="PRO_5040401667" evidence="1">
    <location>
        <begin position="20"/>
        <end position="205"/>
    </location>
</feature>
<organism evidence="2 3">
    <name type="scientific">Sanghuangporus baumii</name>
    <name type="common">Phellinus baumii</name>
    <dbReference type="NCBI Taxonomy" id="108892"/>
    <lineage>
        <taxon>Eukaryota</taxon>
        <taxon>Fungi</taxon>
        <taxon>Dikarya</taxon>
        <taxon>Basidiomycota</taxon>
        <taxon>Agaricomycotina</taxon>
        <taxon>Agaricomycetes</taxon>
        <taxon>Hymenochaetales</taxon>
        <taxon>Hymenochaetaceae</taxon>
        <taxon>Sanghuangporus</taxon>
    </lineage>
</organism>
<protein>
    <submittedName>
        <fullName evidence="2">Uncharacterized protein</fullName>
    </submittedName>
</protein>
<feature type="signal peptide" evidence="1">
    <location>
        <begin position="1"/>
        <end position="19"/>
    </location>
</feature>
<sequence length="205" mass="21554">MRHLAAITLSLYFSLTTLGANIPKGFLQSNGLSLCPSASLVKSTTINLNGNDIQSVTFECPDGSLSASATVPTLATKAFIAAPDSIPGLLRRSASECTQSTPVCQCGQPVGNDCSILIDSLKVIPEAVGPTFTVHTKSFQLLTFQSCAIEWINLSAGSSHEYCWDELAAFSGFADSNCLESGISTGANCTSANDRFSILMFSINP</sequence>
<dbReference type="EMBL" id="LNZH02000080">
    <property type="protein sequence ID" value="OCB91588.1"/>
    <property type="molecule type" value="Genomic_DNA"/>
</dbReference>
<evidence type="ECO:0000313" key="3">
    <source>
        <dbReference type="Proteomes" id="UP000757232"/>
    </source>
</evidence>
<gene>
    <name evidence="2" type="ORF">A7U60_g1159</name>
</gene>
<evidence type="ECO:0000256" key="1">
    <source>
        <dbReference type="SAM" id="SignalP"/>
    </source>
</evidence>
<keyword evidence="3" id="KW-1185">Reference proteome</keyword>
<comment type="caution">
    <text evidence="2">The sequence shown here is derived from an EMBL/GenBank/DDBJ whole genome shotgun (WGS) entry which is preliminary data.</text>
</comment>
<reference evidence="2" key="1">
    <citation type="submission" date="2016-06" db="EMBL/GenBank/DDBJ databases">
        <title>Draft Genome sequence of the fungus Inonotus baumii.</title>
        <authorList>
            <person name="Zhu H."/>
            <person name="Lin W."/>
        </authorList>
    </citation>
    <scope>NUCLEOTIDE SEQUENCE</scope>
    <source>
        <strain evidence="2">821</strain>
    </source>
</reference>
<keyword evidence="1" id="KW-0732">Signal</keyword>
<name>A0A9Q5I4M6_SANBA</name>
<dbReference type="Proteomes" id="UP000757232">
    <property type="component" value="Unassembled WGS sequence"/>
</dbReference>